<keyword evidence="2" id="KW-0472">Membrane</keyword>
<proteinExistence type="predicted"/>
<organism evidence="3 4">
    <name type="scientific">Luteimonas soli</name>
    <dbReference type="NCBI Taxonomy" id="1648966"/>
    <lineage>
        <taxon>Bacteria</taxon>
        <taxon>Pseudomonadati</taxon>
        <taxon>Pseudomonadota</taxon>
        <taxon>Gammaproteobacteria</taxon>
        <taxon>Lysobacterales</taxon>
        <taxon>Lysobacteraceae</taxon>
        <taxon>Luteimonas</taxon>
    </lineage>
</organism>
<feature type="transmembrane region" description="Helical" evidence="2">
    <location>
        <begin position="148"/>
        <end position="167"/>
    </location>
</feature>
<keyword evidence="4" id="KW-1185">Reference proteome</keyword>
<keyword evidence="2" id="KW-1133">Transmembrane helix</keyword>
<evidence type="ECO:0000313" key="4">
    <source>
        <dbReference type="Proteomes" id="UP001595705"/>
    </source>
</evidence>
<keyword evidence="2" id="KW-0812">Transmembrane</keyword>
<name>A0ABV7XH66_9GAMM</name>
<protein>
    <submittedName>
        <fullName evidence="3">Uncharacterized protein</fullName>
    </submittedName>
</protein>
<evidence type="ECO:0000313" key="3">
    <source>
        <dbReference type="EMBL" id="MFC3714624.1"/>
    </source>
</evidence>
<gene>
    <name evidence="3" type="ORF">ACFONC_00435</name>
</gene>
<evidence type="ECO:0000256" key="2">
    <source>
        <dbReference type="SAM" id="Phobius"/>
    </source>
</evidence>
<feature type="transmembrane region" description="Helical" evidence="2">
    <location>
        <begin position="112"/>
        <end position="133"/>
    </location>
</feature>
<comment type="caution">
    <text evidence="3">The sequence shown here is derived from an EMBL/GenBank/DDBJ whole genome shotgun (WGS) entry which is preliminary data.</text>
</comment>
<dbReference type="RefSeq" id="WP_386741550.1">
    <property type="nucleotide sequence ID" value="NZ_JBHRYA010000001.1"/>
</dbReference>
<sequence>MNTPGNDRDAREWAAQERARRAAATNPPAPRGSGFSRDFFPAGERSLASPQEAGDAAYRHVADALRRPPPVELPPDFAARVARIAELQTATAVTKSSRLKPLPRSSAFERRLTGALVAVFALGTAAAALVYGARVMAQLEALAGVQGLQWLALLAGCLGLSWSLGWLRRQAGHDGIARPG</sequence>
<dbReference type="EMBL" id="JBHRYA010000001">
    <property type="protein sequence ID" value="MFC3714624.1"/>
    <property type="molecule type" value="Genomic_DNA"/>
</dbReference>
<dbReference type="Proteomes" id="UP001595705">
    <property type="component" value="Unassembled WGS sequence"/>
</dbReference>
<reference evidence="4" key="1">
    <citation type="journal article" date="2019" name="Int. J. Syst. Evol. Microbiol.">
        <title>The Global Catalogue of Microorganisms (GCM) 10K type strain sequencing project: providing services to taxonomists for standard genome sequencing and annotation.</title>
        <authorList>
            <consortium name="The Broad Institute Genomics Platform"/>
            <consortium name="The Broad Institute Genome Sequencing Center for Infectious Disease"/>
            <person name="Wu L."/>
            <person name="Ma J."/>
        </authorList>
    </citation>
    <scope>NUCLEOTIDE SEQUENCE [LARGE SCALE GENOMIC DNA]</scope>
    <source>
        <strain evidence="4">KCTC 42441</strain>
    </source>
</reference>
<evidence type="ECO:0000256" key="1">
    <source>
        <dbReference type="SAM" id="MobiDB-lite"/>
    </source>
</evidence>
<feature type="compositionally biased region" description="Basic and acidic residues" evidence="1">
    <location>
        <begin position="1"/>
        <end position="20"/>
    </location>
</feature>
<accession>A0ABV7XH66</accession>
<feature type="region of interest" description="Disordered" evidence="1">
    <location>
        <begin position="1"/>
        <end position="53"/>
    </location>
</feature>